<keyword evidence="3" id="KW-1185">Reference proteome</keyword>
<name>A0AAD7P0R1_9AGAR</name>
<dbReference type="EMBL" id="JARKIB010000003">
    <property type="protein sequence ID" value="KAJ7782952.1"/>
    <property type="molecule type" value="Genomic_DNA"/>
</dbReference>
<accession>A0AAD7P0R1</accession>
<feature type="compositionally biased region" description="Low complexity" evidence="1">
    <location>
        <begin position="148"/>
        <end position="161"/>
    </location>
</feature>
<reference evidence="2" key="1">
    <citation type="submission" date="2023-03" db="EMBL/GenBank/DDBJ databases">
        <title>Massive genome expansion in bonnet fungi (Mycena s.s.) driven by repeated elements and novel gene families across ecological guilds.</title>
        <authorList>
            <consortium name="Lawrence Berkeley National Laboratory"/>
            <person name="Harder C.B."/>
            <person name="Miyauchi S."/>
            <person name="Viragh M."/>
            <person name="Kuo A."/>
            <person name="Thoen E."/>
            <person name="Andreopoulos B."/>
            <person name="Lu D."/>
            <person name="Skrede I."/>
            <person name="Drula E."/>
            <person name="Henrissat B."/>
            <person name="Morin E."/>
            <person name="Kohler A."/>
            <person name="Barry K."/>
            <person name="LaButti K."/>
            <person name="Morin E."/>
            <person name="Salamov A."/>
            <person name="Lipzen A."/>
            <person name="Mereny Z."/>
            <person name="Hegedus B."/>
            <person name="Baldrian P."/>
            <person name="Stursova M."/>
            <person name="Weitz H."/>
            <person name="Taylor A."/>
            <person name="Grigoriev I.V."/>
            <person name="Nagy L.G."/>
            <person name="Martin F."/>
            <person name="Kauserud H."/>
        </authorList>
    </citation>
    <scope>NUCLEOTIDE SEQUENCE</scope>
    <source>
        <strain evidence="2">CBHHK182m</strain>
    </source>
</reference>
<sequence length="372" mass="39925">MFPLHGLLPIVSIGGMILSSNHHHQGSALQPGPAPYLKSDLDGLVMSHYRHLESLLDSALATLALIQTATSPPVFTPHLLGVLQLLAHHITQTTQTTSGMGHSPSLATTTPLTTSATTSSPDLPPRSPSATYAAVADAKPSTPDHHATVTTPDITPDTTPDTSERPSRVVVRFDLAEKRFKPQRVDELRLYVDISKALGDSDAEGLLLSGVRWTKKGNLILRPAPNTCTAQFLVQHQGKIWATIRSRLQLPEGCEPPLFETDEPWHSVVFHDVPVPDAGSINYTRVDKSLRQATSAPVRVTDYAVLCRPEDLHSKRCVAVRVSLSSAAVASGLIKNGGFMIGAWCRVSPYAGKRPKSPSPGTISAQVSIPPS</sequence>
<comment type="caution">
    <text evidence="2">The sequence shown here is derived from an EMBL/GenBank/DDBJ whole genome shotgun (WGS) entry which is preliminary data.</text>
</comment>
<proteinExistence type="predicted"/>
<organism evidence="2 3">
    <name type="scientific">Mycena metata</name>
    <dbReference type="NCBI Taxonomy" id="1033252"/>
    <lineage>
        <taxon>Eukaryota</taxon>
        <taxon>Fungi</taxon>
        <taxon>Dikarya</taxon>
        <taxon>Basidiomycota</taxon>
        <taxon>Agaricomycotina</taxon>
        <taxon>Agaricomycetes</taxon>
        <taxon>Agaricomycetidae</taxon>
        <taxon>Agaricales</taxon>
        <taxon>Marasmiineae</taxon>
        <taxon>Mycenaceae</taxon>
        <taxon>Mycena</taxon>
    </lineage>
</organism>
<evidence type="ECO:0000313" key="3">
    <source>
        <dbReference type="Proteomes" id="UP001215598"/>
    </source>
</evidence>
<protein>
    <submittedName>
        <fullName evidence="2">Uncharacterized protein</fullName>
    </submittedName>
</protein>
<dbReference type="Proteomes" id="UP001215598">
    <property type="component" value="Unassembled WGS sequence"/>
</dbReference>
<feature type="compositionally biased region" description="Low complexity" evidence="1">
    <location>
        <begin position="103"/>
        <end position="121"/>
    </location>
</feature>
<dbReference type="AlphaFoldDB" id="A0AAD7P0R1"/>
<feature type="region of interest" description="Disordered" evidence="1">
    <location>
        <begin position="352"/>
        <end position="372"/>
    </location>
</feature>
<feature type="compositionally biased region" description="Polar residues" evidence="1">
    <location>
        <begin position="359"/>
        <end position="372"/>
    </location>
</feature>
<feature type="region of interest" description="Disordered" evidence="1">
    <location>
        <begin position="94"/>
        <end position="166"/>
    </location>
</feature>
<gene>
    <name evidence="2" type="ORF">B0H16DRAFT_1494864</name>
</gene>
<evidence type="ECO:0000313" key="2">
    <source>
        <dbReference type="EMBL" id="KAJ7782952.1"/>
    </source>
</evidence>
<evidence type="ECO:0000256" key="1">
    <source>
        <dbReference type="SAM" id="MobiDB-lite"/>
    </source>
</evidence>